<dbReference type="SUPFAM" id="SSF56235">
    <property type="entry name" value="N-terminal nucleophile aminohydrolases (Ntn hydrolases)"/>
    <property type="match status" value="1"/>
</dbReference>
<dbReference type="GO" id="GO:0004066">
    <property type="term" value="F:asparagine synthase (glutamine-hydrolyzing) activity"/>
    <property type="evidence" value="ECO:0007669"/>
    <property type="project" value="UniProtKB-EC"/>
</dbReference>
<proteinExistence type="predicted"/>
<dbReference type="InterPro" id="IPR051786">
    <property type="entry name" value="ASN_synthetase/amidase"/>
</dbReference>
<dbReference type="EMBL" id="CBSW010000268">
    <property type="protein sequence ID" value="CDG98906.1"/>
    <property type="molecule type" value="Genomic_DNA"/>
</dbReference>
<dbReference type="PANTHER" id="PTHR43284">
    <property type="entry name" value="ASPARAGINE SYNTHETASE (GLUTAMINE-HYDROLYZING)"/>
    <property type="match status" value="1"/>
</dbReference>
<accession>A0A077N9U3</accession>
<evidence type="ECO:0000313" key="5">
    <source>
        <dbReference type="EMBL" id="CDG98906.1"/>
    </source>
</evidence>
<dbReference type="EC" id="6.3.5.4" evidence="2"/>
<comment type="catalytic activity">
    <reaction evidence="3">
        <text>L-aspartate + L-glutamine + ATP + H2O = L-asparagine + L-glutamate + AMP + diphosphate + H(+)</text>
        <dbReference type="Rhea" id="RHEA:12228"/>
        <dbReference type="ChEBI" id="CHEBI:15377"/>
        <dbReference type="ChEBI" id="CHEBI:15378"/>
        <dbReference type="ChEBI" id="CHEBI:29985"/>
        <dbReference type="ChEBI" id="CHEBI:29991"/>
        <dbReference type="ChEBI" id="CHEBI:30616"/>
        <dbReference type="ChEBI" id="CHEBI:33019"/>
        <dbReference type="ChEBI" id="CHEBI:58048"/>
        <dbReference type="ChEBI" id="CHEBI:58359"/>
        <dbReference type="ChEBI" id="CHEBI:456215"/>
        <dbReference type="EC" id="6.3.5.4"/>
    </reaction>
</comment>
<dbReference type="SUPFAM" id="SSF52402">
    <property type="entry name" value="Adenine nucleotide alpha hydrolases-like"/>
    <property type="match status" value="1"/>
</dbReference>
<dbReference type="InterPro" id="IPR017932">
    <property type="entry name" value="GATase_2_dom"/>
</dbReference>
<name>A0A077N9U3_XENBV</name>
<protein>
    <recommendedName>
        <fullName evidence="2">asparagine synthase (glutamine-hydrolyzing)</fullName>
        <ecNumber evidence="2">6.3.5.4</ecNumber>
    </recommendedName>
</protein>
<dbReference type="PANTHER" id="PTHR43284:SF1">
    <property type="entry name" value="ASPARAGINE SYNTHETASE"/>
    <property type="match status" value="1"/>
</dbReference>
<dbReference type="RefSeq" id="WP_038213612.1">
    <property type="nucleotide sequence ID" value="NZ_CAWLWN010000060.1"/>
</dbReference>
<dbReference type="Gene3D" id="3.40.50.620">
    <property type="entry name" value="HUPs"/>
    <property type="match status" value="1"/>
</dbReference>
<evidence type="ECO:0000256" key="1">
    <source>
        <dbReference type="ARBA" id="ARBA00005187"/>
    </source>
</evidence>
<dbReference type="InterPro" id="IPR029055">
    <property type="entry name" value="Ntn_hydrolases_N"/>
</dbReference>
<comment type="caution">
    <text evidence="5">The sequence shown here is derived from an EMBL/GenBank/DDBJ whole genome shotgun (WGS) entry which is preliminary data.</text>
</comment>
<dbReference type="Pfam" id="PF13537">
    <property type="entry name" value="GATase_7"/>
    <property type="match status" value="1"/>
</dbReference>
<evidence type="ECO:0000256" key="3">
    <source>
        <dbReference type="ARBA" id="ARBA00048741"/>
    </source>
</evidence>
<dbReference type="Proteomes" id="UP000028511">
    <property type="component" value="Unassembled WGS sequence"/>
</dbReference>
<dbReference type="Gene3D" id="3.60.20.10">
    <property type="entry name" value="Glutamine Phosphoribosylpyrophosphate, subunit 1, domain 1"/>
    <property type="match status" value="1"/>
</dbReference>
<evidence type="ECO:0000256" key="2">
    <source>
        <dbReference type="ARBA" id="ARBA00012737"/>
    </source>
</evidence>
<feature type="domain" description="Glutamine amidotransferase type-2" evidence="4">
    <location>
        <begin position="33"/>
        <end position="94"/>
    </location>
</feature>
<comment type="pathway">
    <text evidence="1">Amino-acid biosynthesis; L-asparagine biosynthesis; L-asparagine from L-aspartate (L-Gln route): step 1/1.</text>
</comment>
<dbReference type="AlphaFoldDB" id="A0A077N9U3"/>
<reference evidence="5" key="1">
    <citation type="submission" date="2013-07" db="EMBL/GenBank/DDBJ databases">
        <title>Sub-species coevolution in mutualistic symbiosis.</title>
        <authorList>
            <person name="Murfin K."/>
            <person name="Klassen J."/>
            <person name="Lee M."/>
            <person name="Forst S."/>
            <person name="Stock P."/>
            <person name="Goodrich-Blair H."/>
        </authorList>
    </citation>
    <scope>NUCLEOTIDE SEQUENCE [LARGE SCALE GENOMIC DNA]</scope>
    <source>
        <strain evidence="5">Puntauvense</strain>
    </source>
</reference>
<evidence type="ECO:0000259" key="4">
    <source>
        <dbReference type="Pfam" id="PF13537"/>
    </source>
</evidence>
<sequence>MKFNIKISDWSVYKNENIIIYTKGQAYIKEKICSNNELIKYLTSESDIKKTIDSLNGFFSIIFIDKNKENILLITDHVRSTPIFYAKKQKLIIISDTAERIREELNLKKINELKKNEMMLNSFISGDETLFDDIKQIEAGCIVKLCNNNTTQKEYYDKKNKINYFYDEISFFKEHERVLLSSIHRLAKFANGRKIVIPLSAGYDSKIIALLLKKINYKNIVSYSYGKEKYYEVRKSEEIAKKLDIPWIFVDYSKINFKEEINSHHTRNYMIYSCNYCSLPHTQDFLAVKFLKENKMIPNDSIFVPGHSIASSFPYINEKTETIKTLDEIAEHIYSLYFNCDPQLKKKNKIILLERIRSLIKNKLDDKAHLSDFILYWGSYEDDVKYIINSIKVYEFFDYNFWLPLWDKEYSHFWINTDNKFKYYRTWYEQFIDEQLKALLENREANFFLLSSLPNKKNKIHSILKRFSYLKNIKNAFSFLFSTDNLLCISYIYSKKEIFLLYLQGKHFRLKYTKDLIKNFNRLFNNNKDH</sequence>
<dbReference type="HOGENOM" id="CLU_034196_0_0_6"/>
<organism evidence="5">
    <name type="scientific">Xenorhabdus bovienii str. puntauvense</name>
    <dbReference type="NCBI Taxonomy" id="1398201"/>
    <lineage>
        <taxon>Bacteria</taxon>
        <taxon>Pseudomonadati</taxon>
        <taxon>Pseudomonadota</taxon>
        <taxon>Gammaproteobacteria</taxon>
        <taxon>Enterobacterales</taxon>
        <taxon>Morganellaceae</taxon>
        <taxon>Xenorhabdus</taxon>
    </lineage>
</organism>
<dbReference type="InterPro" id="IPR014729">
    <property type="entry name" value="Rossmann-like_a/b/a_fold"/>
</dbReference>
<gene>
    <name evidence="5" type="ORF">XBP1_620055</name>
</gene>